<keyword evidence="7" id="KW-1185">Reference proteome</keyword>
<dbReference type="Proteomes" id="UP000630923">
    <property type="component" value="Unassembled WGS sequence"/>
</dbReference>
<dbReference type="GO" id="GO:0045881">
    <property type="term" value="P:positive regulation of sporulation resulting in formation of a cellular spore"/>
    <property type="evidence" value="ECO:0007669"/>
    <property type="project" value="TreeGrafter"/>
</dbReference>
<dbReference type="InterPro" id="IPR003115">
    <property type="entry name" value="ParB_N"/>
</dbReference>
<dbReference type="Gene3D" id="1.10.10.2830">
    <property type="match status" value="1"/>
</dbReference>
<dbReference type="CDD" id="cd16393">
    <property type="entry name" value="SPO0J_N"/>
    <property type="match status" value="1"/>
</dbReference>
<evidence type="ECO:0000256" key="3">
    <source>
        <dbReference type="ARBA" id="ARBA00023125"/>
    </source>
</evidence>
<dbReference type="SUPFAM" id="SSF110849">
    <property type="entry name" value="ParB/Sulfiredoxin"/>
    <property type="match status" value="1"/>
</dbReference>
<dbReference type="Pfam" id="PF23552">
    <property type="entry name" value="ParB_C"/>
    <property type="match status" value="1"/>
</dbReference>
<accession>A0A919E5D5</accession>
<dbReference type="GO" id="GO:0003677">
    <property type="term" value="F:DNA binding"/>
    <property type="evidence" value="ECO:0007669"/>
    <property type="project" value="UniProtKB-KW"/>
</dbReference>
<dbReference type="InterPro" id="IPR004437">
    <property type="entry name" value="ParB/RepB/Spo0J"/>
</dbReference>
<comment type="similarity">
    <text evidence="1">Belongs to the ParB family.</text>
</comment>
<proteinExistence type="inferred from homology"/>
<keyword evidence="3" id="KW-0238">DNA-binding</keyword>
<comment type="function">
    <text evidence="4">Involved in chromosome partition. Localize to both poles of the predivisional cell following completion of DNA replication. Binds to the DNA origin of replication.</text>
</comment>
<reference evidence="6" key="2">
    <citation type="submission" date="2020-09" db="EMBL/GenBank/DDBJ databases">
        <authorList>
            <person name="Sun Q."/>
            <person name="Kim S."/>
        </authorList>
    </citation>
    <scope>NUCLEOTIDE SEQUENCE</scope>
    <source>
        <strain evidence="6">KCTC 42590</strain>
    </source>
</reference>
<dbReference type="GO" id="GO:0005694">
    <property type="term" value="C:chromosome"/>
    <property type="evidence" value="ECO:0007669"/>
    <property type="project" value="TreeGrafter"/>
</dbReference>
<protein>
    <submittedName>
        <fullName evidence="6">Chromosome partitioning protein ParB</fullName>
    </submittedName>
</protein>
<dbReference type="PANTHER" id="PTHR33375">
    <property type="entry name" value="CHROMOSOME-PARTITIONING PROTEIN PARB-RELATED"/>
    <property type="match status" value="1"/>
</dbReference>
<reference evidence="6" key="1">
    <citation type="journal article" date="2014" name="Int. J. Syst. Evol. Microbiol.">
        <title>Complete genome sequence of Corynebacterium casei LMG S-19264T (=DSM 44701T), isolated from a smear-ripened cheese.</title>
        <authorList>
            <consortium name="US DOE Joint Genome Institute (JGI-PGF)"/>
            <person name="Walter F."/>
            <person name="Albersmeier A."/>
            <person name="Kalinowski J."/>
            <person name="Ruckert C."/>
        </authorList>
    </citation>
    <scope>NUCLEOTIDE SEQUENCE</scope>
    <source>
        <strain evidence="6">KCTC 42590</strain>
    </source>
</reference>
<evidence type="ECO:0000256" key="1">
    <source>
        <dbReference type="ARBA" id="ARBA00006295"/>
    </source>
</evidence>
<dbReference type="SMART" id="SM00470">
    <property type="entry name" value="ParB"/>
    <property type="match status" value="1"/>
</dbReference>
<dbReference type="InterPro" id="IPR041468">
    <property type="entry name" value="HTH_ParB/Spo0J"/>
</dbReference>
<feature type="domain" description="ParB-like N-terminal" evidence="5">
    <location>
        <begin position="40"/>
        <end position="130"/>
    </location>
</feature>
<evidence type="ECO:0000256" key="2">
    <source>
        <dbReference type="ARBA" id="ARBA00022829"/>
    </source>
</evidence>
<comment type="caution">
    <text evidence="6">The sequence shown here is derived from an EMBL/GenBank/DDBJ whole genome shotgun (WGS) entry which is preliminary data.</text>
</comment>
<dbReference type="Gene3D" id="3.90.1530.30">
    <property type="match status" value="1"/>
</dbReference>
<name>A0A919E5D5_9PROT</name>
<keyword evidence="2" id="KW-0159">Chromosome partition</keyword>
<dbReference type="EMBL" id="BNCI01000001">
    <property type="protein sequence ID" value="GHF15595.1"/>
    <property type="molecule type" value="Genomic_DNA"/>
</dbReference>
<evidence type="ECO:0000259" key="5">
    <source>
        <dbReference type="SMART" id="SM00470"/>
    </source>
</evidence>
<dbReference type="RefSeq" id="WP_191250177.1">
    <property type="nucleotide sequence ID" value="NZ_BNCI01000001.1"/>
</dbReference>
<dbReference type="InterPro" id="IPR050336">
    <property type="entry name" value="Chromosome_partition/occlusion"/>
</dbReference>
<dbReference type="InterPro" id="IPR057240">
    <property type="entry name" value="ParB_dimer_C"/>
</dbReference>
<dbReference type="Pfam" id="PF02195">
    <property type="entry name" value="ParB_N"/>
    <property type="match status" value="1"/>
</dbReference>
<dbReference type="InterPro" id="IPR036086">
    <property type="entry name" value="ParB/Sulfiredoxin_sf"/>
</dbReference>
<evidence type="ECO:0000256" key="4">
    <source>
        <dbReference type="ARBA" id="ARBA00025472"/>
    </source>
</evidence>
<gene>
    <name evidence="6" type="ORF">GCM10017044_07210</name>
</gene>
<dbReference type="FunFam" id="1.10.10.2830:FF:000001">
    <property type="entry name" value="Chromosome partitioning protein ParB"/>
    <property type="match status" value="1"/>
</dbReference>
<evidence type="ECO:0000313" key="6">
    <source>
        <dbReference type="EMBL" id="GHF15595.1"/>
    </source>
</evidence>
<evidence type="ECO:0000313" key="7">
    <source>
        <dbReference type="Proteomes" id="UP000630923"/>
    </source>
</evidence>
<dbReference type="PANTHER" id="PTHR33375:SF1">
    <property type="entry name" value="CHROMOSOME-PARTITIONING PROTEIN PARB-RELATED"/>
    <property type="match status" value="1"/>
</dbReference>
<dbReference type="GO" id="GO:0007059">
    <property type="term" value="P:chromosome segregation"/>
    <property type="evidence" value="ECO:0007669"/>
    <property type="project" value="UniProtKB-KW"/>
</dbReference>
<dbReference type="NCBIfam" id="TIGR00180">
    <property type="entry name" value="parB_part"/>
    <property type="match status" value="1"/>
</dbReference>
<dbReference type="FunFam" id="3.90.1530.30:FF:000001">
    <property type="entry name" value="Chromosome partitioning protein ParB"/>
    <property type="match status" value="1"/>
</dbReference>
<dbReference type="Pfam" id="PF17762">
    <property type="entry name" value="HTH_ParB"/>
    <property type="match status" value="1"/>
</dbReference>
<organism evidence="6 7">
    <name type="scientific">Kordiimonas sediminis</name>
    <dbReference type="NCBI Taxonomy" id="1735581"/>
    <lineage>
        <taxon>Bacteria</taxon>
        <taxon>Pseudomonadati</taxon>
        <taxon>Pseudomonadota</taxon>
        <taxon>Alphaproteobacteria</taxon>
        <taxon>Kordiimonadales</taxon>
        <taxon>Kordiimonadaceae</taxon>
        <taxon>Kordiimonas</taxon>
    </lineage>
</organism>
<dbReference type="AlphaFoldDB" id="A0A919E5D5"/>
<sequence length="300" mass="32537">MSIAKKRGLGKGLSALLNDDRPAGAAGSDDRAIVGDPSRRLLPVSFLERNPDQPRTRFDTVAIEELTASVKEKGVLQPILVREIGEDRYQIVAGERRWRAAQKAGIHDVPVVVRDLSDTEVLELGLIENIQREDLTPIEEAKAFKRLMQEFGHTQEVLSDIVGKSRSHVANLLRLLTLPVTVQILVDDGKLTMGHARALIGVKNAEIIAQEIIAKGLSVRQTEALAAEDKGNKPRTIAAARARRSANKDADTIALEKDLSAAIGMKVSIDHQGEGGDIVIKYASLEELDDLCGKLGVCGL</sequence>